<proteinExistence type="predicted"/>
<dbReference type="InterPro" id="IPR005135">
    <property type="entry name" value="Endo/exonuclease/phosphatase"/>
</dbReference>
<comment type="caution">
    <text evidence="3">The sequence shown here is derived from an EMBL/GenBank/DDBJ whole genome shotgun (WGS) entry which is preliminary data.</text>
</comment>
<dbReference type="Gene3D" id="3.60.10.10">
    <property type="entry name" value="Endonuclease/exonuclease/phosphatase"/>
    <property type="match status" value="1"/>
</dbReference>
<dbReference type="EMBL" id="BPRA01000011">
    <property type="protein sequence ID" value="GJE56134.1"/>
    <property type="molecule type" value="Genomic_DNA"/>
</dbReference>
<feature type="domain" description="Endonuclease/exonuclease/phosphatase" evidence="2">
    <location>
        <begin position="28"/>
        <end position="211"/>
    </location>
</feature>
<sequence length="266" mass="29030">MIRRLRDLSAARHREAGTALPPGAKKIVSWNLLRRTGAAVECIVALVEREKPDLVLMQEATEGIAAITDRIGGVFARAPLPGRIHGPAIWSREPWATPPEVVTLPSGIIVDRVCQVLDLGDFGVANVHLSHGQMLNRRQLRRIEQHLPARAAVLGDYNIVGPALLPGFRDVGPRRSTHAMIGVAPLRLDRCLVRGLVCHERAVLPRGLSDHRPIVVHLAPATEDAPQRRRIRDMAAAVARLHREGGRAIRGRRDRPASAVSPVSPG</sequence>
<protein>
    <recommendedName>
        <fullName evidence="2">Endonuclease/exonuclease/phosphatase domain-containing protein</fullName>
    </recommendedName>
</protein>
<accession>A0ABQ4TP83</accession>
<evidence type="ECO:0000259" key="2">
    <source>
        <dbReference type="Pfam" id="PF03372"/>
    </source>
</evidence>
<dbReference type="Proteomes" id="UP001055101">
    <property type="component" value="Unassembled WGS sequence"/>
</dbReference>
<feature type="region of interest" description="Disordered" evidence="1">
    <location>
        <begin position="245"/>
        <end position="266"/>
    </location>
</feature>
<organism evidence="3 4">
    <name type="scientific">Methylobacterium thuringiense</name>
    <dbReference type="NCBI Taxonomy" id="1003091"/>
    <lineage>
        <taxon>Bacteria</taxon>
        <taxon>Pseudomonadati</taxon>
        <taxon>Pseudomonadota</taxon>
        <taxon>Alphaproteobacteria</taxon>
        <taxon>Hyphomicrobiales</taxon>
        <taxon>Methylobacteriaceae</taxon>
        <taxon>Methylobacterium</taxon>
    </lineage>
</organism>
<dbReference type="Pfam" id="PF03372">
    <property type="entry name" value="Exo_endo_phos"/>
    <property type="match status" value="1"/>
</dbReference>
<reference evidence="3" key="2">
    <citation type="submission" date="2021-08" db="EMBL/GenBank/DDBJ databases">
        <authorList>
            <person name="Tani A."/>
            <person name="Ola A."/>
            <person name="Ogura Y."/>
            <person name="Katsura K."/>
            <person name="Hayashi T."/>
        </authorList>
    </citation>
    <scope>NUCLEOTIDE SEQUENCE</scope>
    <source>
        <strain evidence="3">DSM 23674</strain>
    </source>
</reference>
<dbReference type="SUPFAM" id="SSF56219">
    <property type="entry name" value="DNase I-like"/>
    <property type="match status" value="1"/>
</dbReference>
<evidence type="ECO:0000256" key="1">
    <source>
        <dbReference type="SAM" id="MobiDB-lite"/>
    </source>
</evidence>
<dbReference type="RefSeq" id="WP_147815251.1">
    <property type="nucleotide sequence ID" value="NZ_BPRA01000011.1"/>
</dbReference>
<name>A0ABQ4TP83_9HYPH</name>
<keyword evidence="4" id="KW-1185">Reference proteome</keyword>
<evidence type="ECO:0000313" key="4">
    <source>
        <dbReference type="Proteomes" id="UP001055101"/>
    </source>
</evidence>
<evidence type="ECO:0000313" key="3">
    <source>
        <dbReference type="EMBL" id="GJE56134.1"/>
    </source>
</evidence>
<gene>
    <name evidence="3" type="ORF">EKPJFOCH_2632</name>
</gene>
<dbReference type="InterPro" id="IPR036691">
    <property type="entry name" value="Endo/exonu/phosph_ase_sf"/>
</dbReference>
<reference evidence="3" key="1">
    <citation type="journal article" date="2021" name="Front. Microbiol.">
        <title>Comprehensive Comparative Genomics and Phenotyping of Methylobacterium Species.</title>
        <authorList>
            <person name="Alessa O."/>
            <person name="Ogura Y."/>
            <person name="Fujitani Y."/>
            <person name="Takami H."/>
            <person name="Hayashi T."/>
            <person name="Sahin N."/>
            <person name="Tani A."/>
        </authorList>
    </citation>
    <scope>NUCLEOTIDE SEQUENCE</scope>
    <source>
        <strain evidence="3">DSM 23674</strain>
    </source>
</reference>